<evidence type="ECO:0000313" key="1">
    <source>
        <dbReference type="EMBL" id="MBX46160.1"/>
    </source>
</evidence>
<dbReference type="EMBL" id="GGEC01065676">
    <property type="protein sequence ID" value="MBX46160.1"/>
    <property type="molecule type" value="Transcribed_RNA"/>
</dbReference>
<reference evidence="1" key="1">
    <citation type="submission" date="2018-02" db="EMBL/GenBank/DDBJ databases">
        <title>Rhizophora mucronata_Transcriptome.</title>
        <authorList>
            <person name="Meera S.P."/>
            <person name="Sreeshan A."/>
            <person name="Augustine A."/>
        </authorList>
    </citation>
    <scope>NUCLEOTIDE SEQUENCE</scope>
    <source>
        <tissue evidence="1">Leaf</tissue>
    </source>
</reference>
<name>A0A2P2NUQ0_RHIMU</name>
<sequence length="44" mass="5123">MRKKRIRDTSITFHVEQEDRLFFSFFIAKAEDIIVAGFFSPGNG</sequence>
<proteinExistence type="predicted"/>
<accession>A0A2P2NUQ0</accession>
<protein>
    <submittedName>
        <fullName evidence="1">Uncharacterized protein</fullName>
    </submittedName>
</protein>
<dbReference type="AlphaFoldDB" id="A0A2P2NUQ0"/>
<organism evidence="1">
    <name type="scientific">Rhizophora mucronata</name>
    <name type="common">Asiatic mangrove</name>
    <dbReference type="NCBI Taxonomy" id="61149"/>
    <lineage>
        <taxon>Eukaryota</taxon>
        <taxon>Viridiplantae</taxon>
        <taxon>Streptophyta</taxon>
        <taxon>Embryophyta</taxon>
        <taxon>Tracheophyta</taxon>
        <taxon>Spermatophyta</taxon>
        <taxon>Magnoliopsida</taxon>
        <taxon>eudicotyledons</taxon>
        <taxon>Gunneridae</taxon>
        <taxon>Pentapetalae</taxon>
        <taxon>rosids</taxon>
        <taxon>fabids</taxon>
        <taxon>Malpighiales</taxon>
        <taxon>Rhizophoraceae</taxon>
        <taxon>Rhizophora</taxon>
    </lineage>
</organism>